<dbReference type="InterPro" id="IPR029063">
    <property type="entry name" value="SAM-dependent_MTases_sf"/>
</dbReference>
<protein>
    <submittedName>
        <fullName evidence="7">Precorrin-6y C5,15-methyltransferase (Decarboxylating) subunit CbiE</fullName>
    </submittedName>
</protein>
<keyword evidence="3 7" id="KW-0489">Methyltransferase</keyword>
<name>A0A5C6VMG8_9BACI</name>
<dbReference type="Gene3D" id="3.40.50.150">
    <property type="entry name" value="Vaccinia Virus protein VP39"/>
    <property type="match status" value="1"/>
</dbReference>
<accession>A0A5C6VMG8</accession>
<sequence length="407" mass="45470">MTTNIKVIGIGDDGKHSLLPIYESWISDSEILVGGERQLAFFPDYDGDKIVIKGALSTLVTSLQQHQESNKVIVVLASGDPLFYGIGRYLATKLDVEIYPYISSIQQAFAKMNESWQDAYVVSVHGRCMKGLAQKINDKKKIAILTDAENTPAKIARYLRSFQINEYRAFVAENLGGENERCQYFELEELENAEFSPLNVVILKQTSQPITYSFGIDDEEFHQRKPEKGLLTKKEIRTLSLSELKLKENSVVWDIGTCTGSVAIEACLIAKEGQVFAIEKNDHDLENCRANMVKFRTDFTIVQGKAPERLDEFPNPDAIFIGGTAGSMADILSVCCHRLNENGRIVLNAVTIENLAQAVELFKENGLETTITLAQVSRSKPILNLTRFDALNPIYIITAKHPKGERT</sequence>
<dbReference type="NCBIfam" id="TIGR02467">
    <property type="entry name" value="CbiE"/>
    <property type="match status" value="1"/>
</dbReference>
<dbReference type="Gene3D" id="3.30.950.10">
    <property type="entry name" value="Methyltransferase, Cobalt-precorrin-4 Transmethylase, Domain 2"/>
    <property type="match status" value="1"/>
</dbReference>
<dbReference type="SUPFAM" id="SSF53790">
    <property type="entry name" value="Tetrapyrrole methylase"/>
    <property type="match status" value="1"/>
</dbReference>
<dbReference type="InterPro" id="IPR014776">
    <property type="entry name" value="4pyrrole_Mease_sub2"/>
</dbReference>
<dbReference type="EMBL" id="VOQF01000013">
    <property type="protein sequence ID" value="TXC86001.1"/>
    <property type="molecule type" value="Genomic_DNA"/>
</dbReference>
<dbReference type="PANTHER" id="PTHR43182">
    <property type="entry name" value="COBALT-PRECORRIN-6B C(15)-METHYLTRANSFERASE (DECARBOXYLATING)"/>
    <property type="match status" value="1"/>
</dbReference>
<dbReference type="PIRSF" id="PIRSF036428">
    <property type="entry name" value="CobL"/>
    <property type="match status" value="1"/>
</dbReference>
<dbReference type="AlphaFoldDB" id="A0A5C6VMG8"/>
<proteinExistence type="predicted"/>
<dbReference type="GO" id="GO:0032259">
    <property type="term" value="P:methylation"/>
    <property type="evidence" value="ECO:0007669"/>
    <property type="project" value="UniProtKB-KW"/>
</dbReference>
<keyword evidence="4 7" id="KW-0808">Transferase</keyword>
<dbReference type="Proteomes" id="UP000321363">
    <property type="component" value="Unassembled WGS sequence"/>
</dbReference>
<dbReference type="OrthoDB" id="9780707at2"/>
<evidence type="ECO:0000256" key="5">
    <source>
        <dbReference type="ARBA" id="ARBA00022691"/>
    </source>
</evidence>
<gene>
    <name evidence="7" type="primary">cbiE</name>
    <name evidence="7" type="ORF">FS935_18270</name>
</gene>
<evidence type="ECO:0000256" key="2">
    <source>
        <dbReference type="ARBA" id="ARBA00022573"/>
    </source>
</evidence>
<comment type="caution">
    <text evidence="7">The sequence shown here is derived from an EMBL/GenBank/DDBJ whole genome shotgun (WGS) entry which is preliminary data.</text>
</comment>
<evidence type="ECO:0000259" key="6">
    <source>
        <dbReference type="Pfam" id="PF00590"/>
    </source>
</evidence>
<evidence type="ECO:0000313" key="8">
    <source>
        <dbReference type="Proteomes" id="UP000321363"/>
    </source>
</evidence>
<organism evidence="7 8">
    <name type="scientific">Metabacillus litoralis</name>
    <dbReference type="NCBI Taxonomy" id="152268"/>
    <lineage>
        <taxon>Bacteria</taxon>
        <taxon>Bacillati</taxon>
        <taxon>Bacillota</taxon>
        <taxon>Bacilli</taxon>
        <taxon>Bacillales</taxon>
        <taxon>Bacillaceae</taxon>
        <taxon>Metabacillus</taxon>
    </lineage>
</organism>
<dbReference type="InterPro" id="IPR014777">
    <property type="entry name" value="4pyrrole_Mease_sub1"/>
</dbReference>
<reference evidence="7 8" key="1">
    <citation type="journal article" date="2005" name="Int. J. Syst. Evol. Microbiol.">
        <title>Bacillus litoralis sp. nov., isolated from a tidal flat of the Yellow Sea in Korea.</title>
        <authorList>
            <person name="Yoon J.H."/>
            <person name="Oh T.K."/>
        </authorList>
    </citation>
    <scope>NUCLEOTIDE SEQUENCE [LARGE SCALE GENOMIC DNA]</scope>
    <source>
        <strain evidence="7 8">SW-211</strain>
    </source>
</reference>
<dbReference type="SUPFAM" id="SSF53335">
    <property type="entry name" value="S-adenosyl-L-methionine-dependent methyltransferases"/>
    <property type="match status" value="1"/>
</dbReference>
<comment type="pathway">
    <text evidence="1">Cofactor biosynthesis; adenosylcobalamin biosynthesis.</text>
</comment>
<dbReference type="InterPro" id="IPR000878">
    <property type="entry name" value="4pyrrol_Mease"/>
</dbReference>
<evidence type="ECO:0000256" key="3">
    <source>
        <dbReference type="ARBA" id="ARBA00022603"/>
    </source>
</evidence>
<keyword evidence="5" id="KW-0949">S-adenosyl-L-methionine</keyword>
<dbReference type="InterPro" id="IPR035996">
    <property type="entry name" value="4pyrrol_Methylase_sf"/>
</dbReference>
<dbReference type="Pfam" id="PF00590">
    <property type="entry name" value="TP_methylase"/>
    <property type="match status" value="1"/>
</dbReference>
<dbReference type="RefSeq" id="WP_146950091.1">
    <property type="nucleotide sequence ID" value="NZ_VOQF01000013.1"/>
</dbReference>
<dbReference type="GO" id="GO:0009236">
    <property type="term" value="P:cobalamin biosynthetic process"/>
    <property type="evidence" value="ECO:0007669"/>
    <property type="project" value="UniProtKB-UniPathway"/>
</dbReference>
<dbReference type="InterPro" id="IPR014008">
    <property type="entry name" value="Cbl_synth_MTase_CbiT"/>
</dbReference>
<dbReference type="InterPro" id="IPR006365">
    <property type="entry name" value="Cbl_synth_CobL"/>
</dbReference>
<dbReference type="GO" id="GO:0008276">
    <property type="term" value="F:protein methyltransferase activity"/>
    <property type="evidence" value="ECO:0007669"/>
    <property type="project" value="InterPro"/>
</dbReference>
<evidence type="ECO:0000256" key="1">
    <source>
        <dbReference type="ARBA" id="ARBA00004953"/>
    </source>
</evidence>
<dbReference type="UniPathway" id="UPA00148"/>
<evidence type="ECO:0000313" key="7">
    <source>
        <dbReference type="EMBL" id="TXC86001.1"/>
    </source>
</evidence>
<dbReference type="InterPro" id="IPR012818">
    <property type="entry name" value="CbiE"/>
</dbReference>
<dbReference type="NCBIfam" id="TIGR02469">
    <property type="entry name" value="CbiT"/>
    <property type="match status" value="1"/>
</dbReference>
<dbReference type="PANTHER" id="PTHR43182:SF1">
    <property type="entry name" value="COBALT-PRECORRIN-7 C(5)-METHYLTRANSFERASE"/>
    <property type="match status" value="1"/>
</dbReference>
<feature type="domain" description="Tetrapyrrole methylase" evidence="6">
    <location>
        <begin position="50"/>
        <end position="190"/>
    </location>
</feature>
<evidence type="ECO:0000256" key="4">
    <source>
        <dbReference type="ARBA" id="ARBA00022679"/>
    </source>
</evidence>
<keyword evidence="2" id="KW-0169">Cobalamin biosynthesis</keyword>
<keyword evidence="8" id="KW-1185">Reference proteome</keyword>
<dbReference type="Gene3D" id="3.40.1010.10">
    <property type="entry name" value="Cobalt-precorrin-4 Transmethylase, Domain 1"/>
    <property type="match status" value="1"/>
</dbReference>
<dbReference type="InterPro" id="IPR050714">
    <property type="entry name" value="Cobalamin_biosynth_MTase"/>
</dbReference>
<dbReference type="CDD" id="cd11644">
    <property type="entry name" value="Precorrin-6Y-MT"/>
    <property type="match status" value="1"/>
</dbReference>